<dbReference type="GO" id="GO:0030409">
    <property type="term" value="F:glutamate formimidoyltransferase activity"/>
    <property type="evidence" value="ECO:0007669"/>
    <property type="project" value="UniProtKB-EC"/>
</dbReference>
<dbReference type="NCBIfam" id="TIGR02024">
    <property type="entry name" value="FtcD"/>
    <property type="match status" value="1"/>
</dbReference>
<evidence type="ECO:0000256" key="6">
    <source>
        <dbReference type="ARBA" id="ARBA00022808"/>
    </source>
</evidence>
<dbReference type="InterPro" id="IPR004227">
    <property type="entry name" value="Formiminotransferase_cat"/>
</dbReference>
<feature type="domain" description="Formiminotransferase N-terminal subdomain" evidence="9">
    <location>
        <begin position="3"/>
        <end position="180"/>
    </location>
</feature>
<dbReference type="GO" id="GO:0005542">
    <property type="term" value="F:folic acid binding"/>
    <property type="evidence" value="ECO:0007669"/>
    <property type="project" value="UniProtKB-KW"/>
</dbReference>
<evidence type="ECO:0000313" key="10">
    <source>
        <dbReference type="EMBL" id="BAL54907.1"/>
    </source>
</evidence>
<proteinExistence type="predicted"/>
<keyword evidence="6" id="KW-0369">Histidine metabolism</keyword>
<dbReference type="InterPro" id="IPR013802">
    <property type="entry name" value="Formiminotransferase_C"/>
</dbReference>
<dbReference type="Pfam" id="PF02971">
    <property type="entry name" value="FTCD"/>
    <property type="match status" value="1"/>
</dbReference>
<sequence>MKRFIECVPNISEGRDHAKIDAIVAAVRATPGTLVLDVDPDADHNRTVITFVGEPAAVETAILNLVAKAVELIDLTKHKGEHPRMGAVDVIPFVPLRGVTKQECIELARRVGAAIWDRFKVPVYLYEDAATRPERRDLAHIRKGEFENFFAKIQEPDWAPDFGERVVHPTAGVSAVGVRPPLIAFNVNLGTNNLEIAKQIAKAIRGSDGGLRYVKALGFALAGRGIVQVSMNLTNFQKTPLYQVFELIKCEADRWGVPIVGSEIVGLVPQAALLQVAEHFLRLEHFDHSQVLENRLAEALDELS</sequence>
<dbReference type="Pfam" id="PF07837">
    <property type="entry name" value="FTCD_N"/>
    <property type="match status" value="1"/>
</dbReference>
<name>H5SFH1_9BACT</name>
<dbReference type="PANTHER" id="PTHR12234">
    <property type="entry name" value="FORMIMINOTRANSFERASE-CYCLODEAMINASE"/>
    <property type="match status" value="1"/>
</dbReference>
<dbReference type="SUPFAM" id="SSF55116">
    <property type="entry name" value="Formiminotransferase domain of formiminotransferase-cyclodeaminase"/>
    <property type="match status" value="2"/>
</dbReference>
<evidence type="ECO:0000256" key="7">
    <source>
        <dbReference type="ARBA" id="ARBA00022954"/>
    </source>
</evidence>
<organism evidence="10">
    <name type="scientific">uncultured Acetothermia bacterium</name>
    <dbReference type="NCBI Taxonomy" id="236499"/>
    <lineage>
        <taxon>Bacteria</taxon>
        <taxon>Candidatus Bipolaricaulota</taxon>
        <taxon>environmental samples</taxon>
    </lineage>
</organism>
<keyword evidence="5 10" id="KW-0808">Transferase</keyword>
<dbReference type="EC" id="2.1.2.5" evidence="3"/>
<dbReference type="InterPro" id="IPR022384">
    <property type="entry name" value="FormiminoTrfase_cat_dom_sf"/>
</dbReference>
<evidence type="ECO:0000256" key="1">
    <source>
        <dbReference type="ARBA" id="ARBA00004496"/>
    </source>
</evidence>
<dbReference type="AlphaFoldDB" id="H5SFH1"/>
<dbReference type="InterPro" id="IPR051623">
    <property type="entry name" value="FTCD"/>
</dbReference>
<dbReference type="EMBL" id="AP011703">
    <property type="protein sequence ID" value="BAL54907.1"/>
    <property type="molecule type" value="Genomic_DNA"/>
</dbReference>
<comment type="subcellular location">
    <subcellularLocation>
        <location evidence="1">Cytoplasm</location>
    </subcellularLocation>
</comment>
<evidence type="ECO:0000256" key="3">
    <source>
        <dbReference type="ARBA" id="ARBA00012252"/>
    </source>
</evidence>
<reference evidence="10" key="2">
    <citation type="journal article" date="2012" name="PLoS ONE">
        <title>A Deeply Branching Thermophilic Bacterium with an Ancient Acetyl-CoA Pathway Dominates a Subsurface Ecosystem.</title>
        <authorList>
            <person name="Takami H."/>
            <person name="Noguchi H."/>
            <person name="Takaki Y."/>
            <person name="Uchiyama I."/>
            <person name="Toyoda A."/>
            <person name="Nishi S."/>
            <person name="Chee G.-J."/>
            <person name="Arai W."/>
            <person name="Nunoura T."/>
            <person name="Itoh T."/>
            <person name="Hattori M."/>
            <person name="Takai K."/>
        </authorList>
    </citation>
    <scope>NUCLEOTIDE SEQUENCE</scope>
</reference>
<dbReference type="PANTHER" id="PTHR12234:SF8">
    <property type="entry name" value="FORMIMINOTRANSFERASE-CYCLODEAMINASE"/>
    <property type="match status" value="1"/>
</dbReference>
<reference evidence="10" key="1">
    <citation type="journal article" date="2005" name="Environ. Microbiol.">
        <title>Genetic and functional properties of uncultivated thermophilic crenarchaeotes from a subsurface gold mine as revealed by analysis of genome fragments.</title>
        <authorList>
            <person name="Nunoura T."/>
            <person name="Hirayama H."/>
            <person name="Takami H."/>
            <person name="Oida H."/>
            <person name="Nishi S."/>
            <person name="Shimamura S."/>
            <person name="Suzuki Y."/>
            <person name="Inagaki F."/>
            <person name="Takai K."/>
            <person name="Nealson K.H."/>
            <person name="Horikoshi K."/>
        </authorList>
    </citation>
    <scope>NUCLEOTIDE SEQUENCE</scope>
</reference>
<evidence type="ECO:0000256" key="2">
    <source>
        <dbReference type="ARBA" id="ARBA00005082"/>
    </source>
</evidence>
<evidence type="ECO:0000259" key="9">
    <source>
        <dbReference type="SMART" id="SM01222"/>
    </source>
</evidence>
<evidence type="ECO:0000259" key="8">
    <source>
        <dbReference type="SMART" id="SM01221"/>
    </source>
</evidence>
<protein>
    <recommendedName>
        <fullName evidence="3">glutamate formimidoyltransferase</fullName>
        <ecNumber evidence="3">2.1.2.5</ecNumber>
    </recommendedName>
</protein>
<dbReference type="GO" id="GO:0019557">
    <property type="term" value="P:L-histidine catabolic process to glutamate and formate"/>
    <property type="evidence" value="ECO:0007669"/>
    <property type="project" value="UniProtKB-UniPathway"/>
</dbReference>
<dbReference type="GO" id="GO:0005737">
    <property type="term" value="C:cytoplasm"/>
    <property type="evidence" value="ECO:0007669"/>
    <property type="project" value="UniProtKB-SubCell"/>
</dbReference>
<dbReference type="SMART" id="SM01221">
    <property type="entry name" value="FTCD"/>
    <property type="match status" value="1"/>
</dbReference>
<dbReference type="SMART" id="SM01222">
    <property type="entry name" value="FTCD_N"/>
    <property type="match status" value="1"/>
</dbReference>
<dbReference type="Gene3D" id="3.30.990.10">
    <property type="entry name" value="Formiminotransferase, N-terminal subdomain"/>
    <property type="match status" value="1"/>
</dbReference>
<evidence type="ECO:0000256" key="5">
    <source>
        <dbReference type="ARBA" id="ARBA00022679"/>
    </source>
</evidence>
<dbReference type="InterPro" id="IPR037064">
    <property type="entry name" value="Formiminotransferase_N_sf"/>
</dbReference>
<dbReference type="GO" id="GO:0019556">
    <property type="term" value="P:L-histidine catabolic process to glutamate and formamide"/>
    <property type="evidence" value="ECO:0007669"/>
    <property type="project" value="UniProtKB-UniPathway"/>
</dbReference>
<dbReference type="Gene3D" id="3.30.70.670">
    <property type="entry name" value="Formiminotransferase, C-terminal subdomain"/>
    <property type="match status" value="1"/>
</dbReference>
<dbReference type="UniPathway" id="UPA00379">
    <property type="reaction ID" value="UER00555"/>
</dbReference>
<keyword evidence="4" id="KW-0963">Cytoplasm</keyword>
<feature type="domain" description="Formiminotransferase C-terminal subdomain" evidence="8">
    <location>
        <begin position="181"/>
        <end position="295"/>
    </location>
</feature>
<keyword evidence="7" id="KW-0290">Folate-binding</keyword>
<evidence type="ECO:0000256" key="4">
    <source>
        <dbReference type="ARBA" id="ARBA00022490"/>
    </source>
</evidence>
<comment type="pathway">
    <text evidence="2">Amino-acid degradation; L-histidine degradation into L-glutamate; L-glutamate from N-formimidoyl-L-glutamate (transferase route): step 1/1.</text>
</comment>
<accession>H5SFH1</accession>
<dbReference type="InterPro" id="IPR012886">
    <property type="entry name" value="Formiminotransferase_N"/>
</dbReference>
<dbReference type="InterPro" id="IPR037070">
    <property type="entry name" value="Formiminotransferase_C_sf"/>
</dbReference>
<gene>
    <name evidence="10" type="ORF">HGMM_F21E10C13</name>
</gene>